<dbReference type="AlphaFoldDB" id="A0A832GQD4"/>
<dbReference type="Pfam" id="PF08478">
    <property type="entry name" value="POTRA_1"/>
    <property type="match status" value="1"/>
</dbReference>
<dbReference type="InterPro" id="IPR034746">
    <property type="entry name" value="POTRA"/>
</dbReference>
<evidence type="ECO:0000256" key="4">
    <source>
        <dbReference type="ARBA" id="ARBA00022692"/>
    </source>
</evidence>
<keyword evidence="6 8" id="KW-0472">Membrane</keyword>
<dbReference type="PROSITE" id="PS51779">
    <property type="entry name" value="POTRA"/>
    <property type="match status" value="1"/>
</dbReference>
<dbReference type="GO" id="GO:0005886">
    <property type="term" value="C:plasma membrane"/>
    <property type="evidence" value="ECO:0007669"/>
    <property type="project" value="TreeGrafter"/>
</dbReference>
<feature type="domain" description="POTRA" evidence="9">
    <location>
        <begin position="35"/>
        <end position="103"/>
    </location>
</feature>
<evidence type="ECO:0000256" key="6">
    <source>
        <dbReference type="ARBA" id="ARBA00023136"/>
    </source>
</evidence>
<comment type="subcellular location">
    <subcellularLocation>
        <location evidence="1">Membrane</location>
    </subcellularLocation>
</comment>
<proteinExistence type="predicted"/>
<accession>A0A832GQD4</accession>
<comment type="caution">
    <text evidence="10">The sequence shown here is derived from an EMBL/GenBank/DDBJ whole genome shotgun (WGS) entry which is preliminary data.</text>
</comment>
<reference evidence="10" key="1">
    <citation type="journal article" date="2020" name="mSystems">
        <title>Genome- and Community-Level Interaction Insights into Carbon Utilization and Element Cycling Functions of Hydrothermarchaeota in Hydrothermal Sediment.</title>
        <authorList>
            <person name="Zhou Z."/>
            <person name="Liu Y."/>
            <person name="Xu W."/>
            <person name="Pan J."/>
            <person name="Luo Z.H."/>
            <person name="Li M."/>
        </authorList>
    </citation>
    <scope>NUCLEOTIDE SEQUENCE [LARGE SCALE GENOMIC DNA]</scope>
    <source>
        <strain evidence="10">SpSt-605</strain>
    </source>
</reference>
<gene>
    <name evidence="10" type="ORF">ENT73_03985</name>
</gene>
<evidence type="ECO:0000256" key="2">
    <source>
        <dbReference type="ARBA" id="ARBA00022475"/>
    </source>
</evidence>
<evidence type="ECO:0000313" key="10">
    <source>
        <dbReference type="EMBL" id="HGV55229.1"/>
    </source>
</evidence>
<keyword evidence="3" id="KW-0132">Cell division</keyword>
<evidence type="ECO:0000256" key="7">
    <source>
        <dbReference type="ARBA" id="ARBA00023306"/>
    </source>
</evidence>
<protein>
    <submittedName>
        <fullName evidence="10">FtsQ-type POTRA domain-containing protein</fullName>
    </submittedName>
</protein>
<evidence type="ECO:0000256" key="8">
    <source>
        <dbReference type="SAM" id="Phobius"/>
    </source>
</evidence>
<sequence length="241" mass="28810">MRDFIKRYRYYLFGSIISLLSLGLIVYVLYFTDLFVLKEIRLLGAKKVSKEEVIKLTGLKGGERLFTIDLKRLTEKLKEHPSIEDVIVARRLPSLLEITVKEREGLAILIKENRGYLIDKKGVIIGGILPQDYFYYPLVEIRDESWKENFFYFLSWLKNNKTYLPVYENYSKIILERDKIIFYTKNHIKIYFPLGIMEDLTRLYQNLDRIMVYLYENNLIEKVELIRVDYPYGQALIKFRS</sequence>
<keyword evidence="7" id="KW-0131">Cell cycle</keyword>
<dbReference type="PANTHER" id="PTHR37820">
    <property type="entry name" value="CELL DIVISION PROTEIN DIVIB"/>
    <property type="match status" value="1"/>
</dbReference>
<dbReference type="Gene3D" id="3.10.20.310">
    <property type="entry name" value="membrane protein fhac"/>
    <property type="match status" value="1"/>
</dbReference>
<keyword evidence="4 8" id="KW-0812">Transmembrane</keyword>
<organism evidence="10">
    <name type="scientific">Caldimicrobium thiodismutans</name>
    <dbReference type="NCBI Taxonomy" id="1653476"/>
    <lineage>
        <taxon>Bacteria</taxon>
        <taxon>Pseudomonadati</taxon>
        <taxon>Thermodesulfobacteriota</taxon>
        <taxon>Thermodesulfobacteria</taxon>
        <taxon>Thermodesulfobacteriales</taxon>
        <taxon>Thermodesulfobacteriaceae</taxon>
        <taxon>Caldimicrobium</taxon>
    </lineage>
</organism>
<dbReference type="InterPro" id="IPR013685">
    <property type="entry name" value="POTRA_FtsQ_type"/>
</dbReference>
<feature type="transmembrane region" description="Helical" evidence="8">
    <location>
        <begin position="12"/>
        <end position="31"/>
    </location>
</feature>
<dbReference type="InterPro" id="IPR050487">
    <property type="entry name" value="FtsQ_DivIB"/>
</dbReference>
<keyword evidence="2" id="KW-1003">Cell membrane</keyword>
<keyword evidence="5 8" id="KW-1133">Transmembrane helix</keyword>
<dbReference type="GO" id="GO:0051301">
    <property type="term" value="P:cell division"/>
    <property type="evidence" value="ECO:0007669"/>
    <property type="project" value="UniProtKB-KW"/>
</dbReference>
<evidence type="ECO:0000259" key="9">
    <source>
        <dbReference type="PROSITE" id="PS51779"/>
    </source>
</evidence>
<dbReference type="PANTHER" id="PTHR37820:SF1">
    <property type="entry name" value="CELL DIVISION PROTEIN FTSQ"/>
    <property type="match status" value="1"/>
</dbReference>
<evidence type="ECO:0000256" key="1">
    <source>
        <dbReference type="ARBA" id="ARBA00004370"/>
    </source>
</evidence>
<evidence type="ECO:0000256" key="5">
    <source>
        <dbReference type="ARBA" id="ARBA00022989"/>
    </source>
</evidence>
<name>A0A832GQD4_9BACT</name>
<dbReference type="EMBL" id="DSZU01000067">
    <property type="protein sequence ID" value="HGV55229.1"/>
    <property type="molecule type" value="Genomic_DNA"/>
</dbReference>
<evidence type="ECO:0000256" key="3">
    <source>
        <dbReference type="ARBA" id="ARBA00022618"/>
    </source>
</evidence>